<dbReference type="AlphaFoldDB" id="D0LSW5"/>
<sequence>MSNTLPLETLAQAVAGHASALRCVTEYQPAGGPGDKIFPPTYEGGKYATEERVIDGERVPCVLVDSVQSQANRMELALLEAWEREQLPLPVITVDFHDKDVLKPLRVTSLEAPHRIADAILRDSTLGGKPFRKCEPGNSLDLVDNGYATPLFELCPTALIFGMWDSTGPRGGLGAKFARAMVSEIIGLHAVAGKRTSSRIDPLQIQRNAGVLYETKGEGGIHWTLDEKQAKSKKAKLGKDGRPSEANHGNVTPSIADGGFTISKAVQTTVLSLPALRRLRFPVDGKAGLARDDAARTALAALALCAATLSRAQGCDLRSRCILHAQDAITWELLGEPGSEPQRFALPAADAIALYREALDKARAAGLPFREQALELEPSAELVTLLRKSQELEVQSAPEAGA</sequence>
<dbReference type="NCBIfam" id="TIGR02570">
    <property type="entry name" value="cas7_GSU0053"/>
    <property type="match status" value="1"/>
</dbReference>
<evidence type="ECO:0000313" key="2">
    <source>
        <dbReference type="Proteomes" id="UP000001880"/>
    </source>
</evidence>
<organism evidence="1 2">
    <name type="scientific">Haliangium ochraceum (strain DSM 14365 / JCM 11303 / SMP-2)</name>
    <dbReference type="NCBI Taxonomy" id="502025"/>
    <lineage>
        <taxon>Bacteria</taxon>
        <taxon>Pseudomonadati</taxon>
        <taxon>Myxococcota</taxon>
        <taxon>Polyangia</taxon>
        <taxon>Haliangiales</taxon>
        <taxon>Kofleriaceae</taxon>
        <taxon>Haliangium</taxon>
    </lineage>
</organism>
<evidence type="ECO:0000313" key="1">
    <source>
        <dbReference type="EMBL" id="ACY17337.1"/>
    </source>
</evidence>
<dbReference type="HOGENOM" id="CLU_053140_0_0_7"/>
<dbReference type="KEGG" id="hoh:Hoch_4848"/>
<dbReference type="OrthoDB" id="190628at2"/>
<proteinExistence type="predicted"/>
<dbReference type="RefSeq" id="WP_012829935.1">
    <property type="nucleotide sequence ID" value="NC_013440.1"/>
</dbReference>
<accession>D0LSW5</accession>
<dbReference type="InterPro" id="IPR013403">
    <property type="entry name" value="CRISPR-assoc_prot_Csb1/Cas7u"/>
</dbReference>
<dbReference type="STRING" id="502025.Hoch_4848"/>
<dbReference type="EMBL" id="CP001804">
    <property type="protein sequence ID" value="ACY17337.1"/>
    <property type="molecule type" value="Genomic_DNA"/>
</dbReference>
<dbReference type="Pfam" id="PF09617">
    <property type="entry name" value="Cas_GSU0053"/>
    <property type="match status" value="1"/>
</dbReference>
<gene>
    <name evidence="1" type="ordered locus">Hoch_4848</name>
</gene>
<protein>
    <submittedName>
        <fullName evidence="1">CRISPR-associated protein GSU0053</fullName>
    </submittedName>
</protein>
<reference evidence="1 2" key="1">
    <citation type="journal article" date="2010" name="Stand. Genomic Sci.">
        <title>Complete genome sequence of Haliangium ochraceum type strain (SMP-2).</title>
        <authorList>
            <consortium name="US DOE Joint Genome Institute (JGI-PGF)"/>
            <person name="Ivanova N."/>
            <person name="Daum C."/>
            <person name="Lang E."/>
            <person name="Abt B."/>
            <person name="Kopitz M."/>
            <person name="Saunders E."/>
            <person name="Lapidus A."/>
            <person name="Lucas S."/>
            <person name="Glavina Del Rio T."/>
            <person name="Nolan M."/>
            <person name="Tice H."/>
            <person name="Copeland A."/>
            <person name="Cheng J.F."/>
            <person name="Chen F."/>
            <person name="Bruce D."/>
            <person name="Goodwin L."/>
            <person name="Pitluck S."/>
            <person name="Mavromatis K."/>
            <person name="Pati A."/>
            <person name="Mikhailova N."/>
            <person name="Chen A."/>
            <person name="Palaniappan K."/>
            <person name="Land M."/>
            <person name="Hauser L."/>
            <person name="Chang Y.J."/>
            <person name="Jeffries C.D."/>
            <person name="Detter J.C."/>
            <person name="Brettin T."/>
            <person name="Rohde M."/>
            <person name="Goker M."/>
            <person name="Bristow J."/>
            <person name="Markowitz V."/>
            <person name="Eisen J.A."/>
            <person name="Hugenholtz P."/>
            <person name="Kyrpides N.C."/>
            <person name="Klenk H.P."/>
        </authorList>
    </citation>
    <scope>NUCLEOTIDE SEQUENCE [LARGE SCALE GENOMIC DNA]</scope>
    <source>
        <strain evidence="2">DSM 14365 / CIP 107738 / JCM 11303 / AJ 13395 / SMP-2</strain>
    </source>
</reference>
<keyword evidence="2" id="KW-1185">Reference proteome</keyword>
<dbReference type="eggNOG" id="ENOG502Z9Z2">
    <property type="taxonomic scope" value="Bacteria"/>
</dbReference>
<name>D0LSW5_HALO1</name>
<dbReference type="Proteomes" id="UP000001880">
    <property type="component" value="Chromosome"/>
</dbReference>